<evidence type="ECO:0000256" key="11">
    <source>
        <dbReference type="ARBA" id="ARBA00022989"/>
    </source>
</evidence>
<accession>V6KCF8</accession>
<keyword evidence="5" id="KW-0597">Phosphoprotein</keyword>
<dbReference type="Pfam" id="PF00359">
    <property type="entry name" value="PTS_EIIA_2"/>
    <property type="match status" value="1"/>
</dbReference>
<dbReference type="EMBL" id="AWQX01000221">
    <property type="protein sequence ID" value="EST26659.1"/>
    <property type="molecule type" value="Genomic_DNA"/>
</dbReference>
<dbReference type="GO" id="GO:0005886">
    <property type="term" value="C:plasma membrane"/>
    <property type="evidence" value="ECO:0007669"/>
    <property type="project" value="UniProtKB-SubCell"/>
</dbReference>
<sequence length="755" mass="75322">MSHMITADLVDLDLSASTKEAAARALAERMVAQGRVTDLEGFLGDVAAREAQMPTGLDGGIGIPHCRSTHVTEPTLAFGRSAAGIDFGAPDGPADLIFLIAAPAGADDAHLTILSSLARQLMNTDFTSALRAATDGDTAAALIRGDETPSAPQAPSAAREGADADVSASGSTTAGSEDSGTGANATASAAQGAVSAAGAAGAASQAGASEDTAAAPVAASACAAAATTAQAPGASAPAQANPAGAGSASDSGERPFRIVAVTSCPTGIAHTYMAAESLENAGREAGVELIVETQGSAGFTRLDPAVIAAADGVIFAHDVPVRDKDRFAGKPTLDVGVKAGINRPAELITEVREKAARGETSAPAPASGNTPVERAGDSTEGYGTRLRKWLMSGVSYMVPFVAAGGLLIALGFAIGGYKINKAPSVMDHFVWTQADSWGALLFQIGAVAFGFLVPVLAGYVAYGMADRPGLVPGFVGGAISLTINAGFLGGLVAGLIAGGVVMAIQKINIPAALRGIMPVVVIPLISSAIVGFLMFVVIGKPIATAQKGLTSWLNGLTGTNAILLGALLGLMMCFDLGGPVNKVAYTFATAGIAVSNPSDSAMKIMAAVMAAGMVPPLAMALATTVRGKLFTHTERENGKAAWVLGASFISEGAIPFAAADPLRVIPSAMVGGALTGALSMAFGATLRAPHGGIFVVPLIGNPLLYLIAIAAGVCATTALVVLLKGMRKQTPESPATDPATNAANPTKGSKQPVAA</sequence>
<reference evidence="18 19" key="1">
    <citation type="journal article" date="2014" name="Genome Announc.">
        <title>Draft Genome Sequence of Streptomyces roseochromogenes subsp. oscitans DS 12.976, Producer of the Aminocoumarin Antibiotic Clorobiocin.</title>
        <authorList>
            <person name="Ruckert C."/>
            <person name="Kalinowski J."/>
            <person name="Heide L."/>
            <person name="Apel A.K."/>
        </authorList>
    </citation>
    <scope>NUCLEOTIDE SEQUENCE [LARGE SCALE GENOMIC DNA]</scope>
    <source>
        <strain evidence="18 19">DS 12.976</strain>
    </source>
</reference>
<dbReference type="PATRIC" id="fig|1352936.5.peg.5538"/>
<keyword evidence="10" id="KW-0418">Kinase</keyword>
<dbReference type="Proteomes" id="UP000017984">
    <property type="component" value="Chromosome"/>
</dbReference>
<dbReference type="PROSITE" id="PS51104">
    <property type="entry name" value="PTS_EIIC_TYPE_2"/>
    <property type="match status" value="1"/>
</dbReference>
<feature type="transmembrane region" description="Helical" evidence="14">
    <location>
        <begin position="551"/>
        <end position="572"/>
    </location>
</feature>
<dbReference type="InterPro" id="IPR036095">
    <property type="entry name" value="PTS_EIIB-like_sf"/>
</dbReference>
<evidence type="ECO:0000256" key="14">
    <source>
        <dbReference type="SAM" id="Phobius"/>
    </source>
</evidence>
<evidence type="ECO:0000313" key="19">
    <source>
        <dbReference type="Proteomes" id="UP000017984"/>
    </source>
</evidence>
<feature type="compositionally biased region" description="Polar residues" evidence="13">
    <location>
        <begin position="168"/>
        <end position="178"/>
    </location>
</feature>
<feature type="region of interest" description="Disordered" evidence="13">
    <location>
        <begin position="729"/>
        <end position="755"/>
    </location>
</feature>
<feature type="transmembrane region" description="Helical" evidence="14">
    <location>
        <begin position="516"/>
        <end position="539"/>
    </location>
</feature>
<proteinExistence type="predicted"/>
<evidence type="ECO:0000259" key="16">
    <source>
        <dbReference type="PROSITE" id="PS51099"/>
    </source>
</evidence>
<protein>
    <submittedName>
        <fullName evidence="18">PTS lactose transporter subunit IIC</fullName>
    </submittedName>
</protein>
<evidence type="ECO:0000256" key="1">
    <source>
        <dbReference type="ARBA" id="ARBA00004429"/>
    </source>
</evidence>
<dbReference type="Pfam" id="PF02302">
    <property type="entry name" value="PTS_IIB"/>
    <property type="match status" value="1"/>
</dbReference>
<dbReference type="PROSITE" id="PS51094">
    <property type="entry name" value="PTS_EIIA_TYPE_2"/>
    <property type="match status" value="1"/>
</dbReference>
<dbReference type="GO" id="GO:0009401">
    <property type="term" value="P:phosphoenolpyruvate-dependent sugar phosphotransferase system"/>
    <property type="evidence" value="ECO:0007669"/>
    <property type="project" value="UniProtKB-KW"/>
</dbReference>
<evidence type="ECO:0000256" key="2">
    <source>
        <dbReference type="ARBA" id="ARBA00004496"/>
    </source>
</evidence>
<dbReference type="GO" id="GO:0005351">
    <property type="term" value="F:carbohydrate:proton symporter activity"/>
    <property type="evidence" value="ECO:0007669"/>
    <property type="project" value="InterPro"/>
</dbReference>
<dbReference type="GO" id="GO:0022877">
    <property type="term" value="F:protein-N(PI)-phosphohistidine-fructose phosphotransferase system transporter activity"/>
    <property type="evidence" value="ECO:0007669"/>
    <property type="project" value="InterPro"/>
</dbReference>
<dbReference type="InterPro" id="IPR003352">
    <property type="entry name" value="PTS_EIIC"/>
</dbReference>
<keyword evidence="19" id="KW-1185">Reference proteome</keyword>
<feature type="transmembrane region" description="Helical" evidence="14">
    <location>
        <begin position="394"/>
        <end position="417"/>
    </location>
</feature>
<dbReference type="Pfam" id="PF02378">
    <property type="entry name" value="PTS_EIIC"/>
    <property type="match status" value="1"/>
</dbReference>
<dbReference type="FunFam" id="3.40.930.10:FF:000009">
    <property type="entry name" value="PTS system, fructose specific IIABC component"/>
    <property type="match status" value="1"/>
</dbReference>
<dbReference type="Gene3D" id="3.40.930.10">
    <property type="entry name" value="Mannitol-specific EII, Chain A"/>
    <property type="match status" value="1"/>
</dbReference>
<feature type="region of interest" description="Disordered" evidence="13">
    <location>
        <begin position="144"/>
        <end position="184"/>
    </location>
</feature>
<dbReference type="CDD" id="cd05569">
    <property type="entry name" value="PTS_IIB_fructose"/>
    <property type="match status" value="1"/>
</dbReference>
<evidence type="ECO:0000256" key="4">
    <source>
        <dbReference type="ARBA" id="ARBA00022475"/>
    </source>
</evidence>
<feature type="domain" description="PTS EIIB type-2" evidence="16">
    <location>
        <begin position="258"/>
        <end position="353"/>
    </location>
</feature>
<evidence type="ECO:0000256" key="8">
    <source>
        <dbReference type="ARBA" id="ARBA00022683"/>
    </source>
</evidence>
<evidence type="ECO:0000256" key="9">
    <source>
        <dbReference type="ARBA" id="ARBA00022692"/>
    </source>
</evidence>
<evidence type="ECO:0000256" key="6">
    <source>
        <dbReference type="ARBA" id="ARBA00022597"/>
    </source>
</evidence>
<dbReference type="NCBIfam" id="TIGR00848">
    <property type="entry name" value="fruA"/>
    <property type="match status" value="1"/>
</dbReference>
<dbReference type="InterPro" id="IPR050864">
    <property type="entry name" value="Bacterial_PTS_Sugar_Transport"/>
</dbReference>
<dbReference type="NCBIfam" id="TIGR00829">
    <property type="entry name" value="FRU"/>
    <property type="match status" value="1"/>
</dbReference>
<dbReference type="OrthoDB" id="9782569at2"/>
<keyword evidence="12 14" id="KW-0472">Membrane</keyword>
<dbReference type="SUPFAM" id="SSF52794">
    <property type="entry name" value="PTS system IIB component-like"/>
    <property type="match status" value="1"/>
</dbReference>
<dbReference type="InterPro" id="IPR006327">
    <property type="entry name" value="PTS_IIC_fruc"/>
</dbReference>
<dbReference type="GO" id="GO:0016301">
    <property type="term" value="F:kinase activity"/>
    <property type="evidence" value="ECO:0007669"/>
    <property type="project" value="UniProtKB-KW"/>
</dbReference>
<dbReference type="AlphaFoldDB" id="V6KCF8"/>
<feature type="transmembrane region" description="Helical" evidence="14">
    <location>
        <begin position="437"/>
        <end position="462"/>
    </location>
</feature>
<dbReference type="InterPro" id="IPR002178">
    <property type="entry name" value="PTS_EIIA_type-2_dom"/>
</dbReference>
<name>V6KCF8_STRRC</name>
<dbReference type="InterPro" id="IPR013014">
    <property type="entry name" value="PTS_EIIC_2"/>
</dbReference>
<keyword evidence="9 14" id="KW-0812">Transmembrane</keyword>
<dbReference type="Gene3D" id="3.40.50.2300">
    <property type="match status" value="1"/>
</dbReference>
<dbReference type="SUPFAM" id="SSF55804">
    <property type="entry name" value="Phoshotransferase/anion transport protein"/>
    <property type="match status" value="1"/>
</dbReference>
<feature type="domain" description="PTS EIIA type-2" evidence="15">
    <location>
        <begin position="3"/>
        <end position="146"/>
    </location>
</feature>
<evidence type="ECO:0000256" key="10">
    <source>
        <dbReference type="ARBA" id="ARBA00022777"/>
    </source>
</evidence>
<evidence type="ECO:0000313" key="18">
    <source>
        <dbReference type="EMBL" id="EST26659.1"/>
    </source>
</evidence>
<keyword evidence="7" id="KW-0808">Transferase</keyword>
<evidence type="ECO:0000256" key="13">
    <source>
        <dbReference type="SAM" id="MobiDB-lite"/>
    </source>
</evidence>
<dbReference type="PROSITE" id="PS51099">
    <property type="entry name" value="PTS_EIIB_TYPE_2"/>
    <property type="match status" value="1"/>
</dbReference>
<evidence type="ECO:0000256" key="3">
    <source>
        <dbReference type="ARBA" id="ARBA00022448"/>
    </source>
</evidence>
<keyword evidence="4" id="KW-1003">Cell membrane</keyword>
<dbReference type="PANTHER" id="PTHR30505:SF0">
    <property type="entry name" value="FRUCTOSE-LIKE PTS SYSTEM EIIBC COMPONENT-RELATED"/>
    <property type="match status" value="1"/>
</dbReference>
<dbReference type="InterPro" id="IPR003501">
    <property type="entry name" value="PTS_EIIB_2/3"/>
</dbReference>
<evidence type="ECO:0000259" key="15">
    <source>
        <dbReference type="PROSITE" id="PS51094"/>
    </source>
</evidence>
<keyword evidence="11 14" id="KW-1133">Transmembrane helix</keyword>
<evidence type="ECO:0000256" key="7">
    <source>
        <dbReference type="ARBA" id="ARBA00022679"/>
    </source>
</evidence>
<dbReference type="GO" id="GO:0090563">
    <property type="term" value="F:protein-phosphocysteine-sugar phosphotransferase activity"/>
    <property type="evidence" value="ECO:0007669"/>
    <property type="project" value="TreeGrafter"/>
</dbReference>
<dbReference type="InterPro" id="IPR003353">
    <property type="entry name" value="PTS_IIB_fruc"/>
</dbReference>
<keyword evidence="8" id="KW-0598">Phosphotransferase system</keyword>
<dbReference type="InterPro" id="IPR004715">
    <property type="entry name" value="PTS_IIA_fruc"/>
</dbReference>
<feature type="compositionally biased region" description="Low complexity" evidence="13">
    <location>
        <begin position="734"/>
        <end position="746"/>
    </location>
</feature>
<dbReference type="RefSeq" id="WP_023549859.1">
    <property type="nucleotide sequence ID" value="NZ_CM002285.1"/>
</dbReference>
<dbReference type="NCBIfam" id="TIGR01427">
    <property type="entry name" value="PTS_IIC_fructo"/>
    <property type="match status" value="1"/>
</dbReference>
<keyword evidence="6" id="KW-0762">Sugar transport</keyword>
<feature type="transmembrane region" description="Helical" evidence="14">
    <location>
        <begin position="604"/>
        <end position="625"/>
    </location>
</feature>
<dbReference type="STRING" id="1352936.M878_26515"/>
<dbReference type="GO" id="GO:0005737">
    <property type="term" value="C:cytoplasm"/>
    <property type="evidence" value="ECO:0007669"/>
    <property type="project" value="UniProtKB-SubCell"/>
</dbReference>
<dbReference type="PANTHER" id="PTHR30505">
    <property type="entry name" value="FRUCTOSE-LIKE PERMEASE"/>
    <property type="match status" value="1"/>
</dbReference>
<evidence type="ECO:0000256" key="12">
    <source>
        <dbReference type="ARBA" id="ARBA00023136"/>
    </source>
</evidence>
<gene>
    <name evidence="18" type="ORF">M878_26515</name>
</gene>
<comment type="caution">
    <text evidence="18">The sequence shown here is derived from an EMBL/GenBank/DDBJ whole genome shotgun (WGS) entry which is preliminary data.</text>
</comment>
<comment type="subcellular location">
    <subcellularLocation>
        <location evidence="1">Cell inner membrane</location>
        <topology evidence="1">Multi-pass membrane protein</topology>
    </subcellularLocation>
    <subcellularLocation>
        <location evidence="2">Cytoplasm</location>
    </subcellularLocation>
</comment>
<feature type="transmembrane region" description="Helical" evidence="14">
    <location>
        <begin position="703"/>
        <end position="723"/>
    </location>
</feature>
<feature type="domain" description="PTS EIIC type-2" evidence="17">
    <location>
        <begin position="386"/>
        <end position="730"/>
    </location>
</feature>
<organism evidence="18 19">
    <name type="scientific">Streptomyces roseochromogenus subsp. oscitans DS 12.976</name>
    <dbReference type="NCBI Taxonomy" id="1352936"/>
    <lineage>
        <taxon>Bacteria</taxon>
        <taxon>Bacillati</taxon>
        <taxon>Actinomycetota</taxon>
        <taxon>Actinomycetes</taxon>
        <taxon>Kitasatosporales</taxon>
        <taxon>Streptomycetaceae</taxon>
        <taxon>Streptomyces</taxon>
    </lineage>
</organism>
<dbReference type="InterPro" id="IPR016152">
    <property type="entry name" value="PTrfase/Anion_transptr"/>
</dbReference>
<feature type="region of interest" description="Disordered" evidence="13">
    <location>
        <begin position="354"/>
        <end position="380"/>
    </location>
</feature>
<keyword evidence="3" id="KW-0813">Transport</keyword>
<dbReference type="InterPro" id="IPR013011">
    <property type="entry name" value="PTS_EIIB_2"/>
</dbReference>
<evidence type="ECO:0000256" key="5">
    <source>
        <dbReference type="ARBA" id="ARBA00022553"/>
    </source>
</evidence>
<evidence type="ECO:0000259" key="17">
    <source>
        <dbReference type="PROSITE" id="PS51104"/>
    </source>
</evidence>
<dbReference type="HOGENOM" id="CLU_013155_1_0_11"/>
<dbReference type="CDD" id="cd00211">
    <property type="entry name" value="PTS_IIA_fru"/>
    <property type="match status" value="1"/>
</dbReference>
<feature type="transmembrane region" description="Helical" evidence="14">
    <location>
        <begin position="664"/>
        <end position="683"/>
    </location>
</feature>
<feature type="transmembrane region" description="Helical" evidence="14">
    <location>
        <begin position="474"/>
        <end position="504"/>
    </location>
</feature>